<evidence type="ECO:0000313" key="3">
    <source>
        <dbReference type="EMBL" id="RDY07363.1"/>
    </source>
</evidence>
<evidence type="ECO:0000256" key="1">
    <source>
        <dbReference type="SAM" id="MobiDB-lite"/>
    </source>
</evidence>
<dbReference type="InterPro" id="IPR036397">
    <property type="entry name" value="RNaseH_sf"/>
</dbReference>
<dbReference type="SUPFAM" id="SSF53098">
    <property type="entry name" value="Ribonuclease H-like"/>
    <property type="match status" value="1"/>
</dbReference>
<comment type="caution">
    <text evidence="3">The sequence shown here is derived from an EMBL/GenBank/DDBJ whole genome shotgun (WGS) entry which is preliminary data.</text>
</comment>
<proteinExistence type="predicted"/>
<feature type="region of interest" description="Disordered" evidence="1">
    <location>
        <begin position="28"/>
        <end position="86"/>
    </location>
</feature>
<dbReference type="PROSITE" id="PS50879">
    <property type="entry name" value="RNASE_H_1"/>
    <property type="match status" value="1"/>
</dbReference>
<dbReference type="PANTHER" id="PTHR48475">
    <property type="entry name" value="RIBONUCLEASE H"/>
    <property type="match status" value="1"/>
</dbReference>
<dbReference type="InterPro" id="IPR012337">
    <property type="entry name" value="RNaseH-like_sf"/>
</dbReference>
<dbReference type="OrthoDB" id="1730907at2759"/>
<dbReference type="GO" id="GO:0003676">
    <property type="term" value="F:nucleic acid binding"/>
    <property type="evidence" value="ECO:0007669"/>
    <property type="project" value="InterPro"/>
</dbReference>
<dbReference type="InterPro" id="IPR002156">
    <property type="entry name" value="RNaseH_domain"/>
</dbReference>
<feature type="domain" description="RNase H type-1" evidence="2">
    <location>
        <begin position="137"/>
        <end position="209"/>
    </location>
</feature>
<reference evidence="3" key="1">
    <citation type="submission" date="2018-05" db="EMBL/GenBank/DDBJ databases">
        <title>Draft genome of Mucuna pruriens seed.</title>
        <authorList>
            <person name="Nnadi N.E."/>
            <person name="Vos R."/>
            <person name="Hasami M.H."/>
            <person name="Devisetty U.K."/>
            <person name="Aguiy J.C."/>
        </authorList>
    </citation>
    <scope>NUCLEOTIDE SEQUENCE [LARGE SCALE GENOMIC DNA]</scope>
    <source>
        <strain evidence="3">JCA_2017</strain>
    </source>
</reference>
<dbReference type="EMBL" id="QJKJ01001484">
    <property type="protein sequence ID" value="RDY07363.1"/>
    <property type="molecule type" value="Genomic_DNA"/>
</dbReference>
<evidence type="ECO:0000313" key="4">
    <source>
        <dbReference type="Proteomes" id="UP000257109"/>
    </source>
</evidence>
<evidence type="ECO:0000259" key="2">
    <source>
        <dbReference type="PROSITE" id="PS50879"/>
    </source>
</evidence>
<sequence>MARQCYVDILKVGTTNYLKKRTNNITASVELNPHPPNEQRRPYLSSDFSRSHPPSIGMRATKKPSKTSRGSSLTPKPGQTYRGPQSLHVLRKPELIERMTTWSVELFEFSLKYEPKGAIKSQALVDFIVEMTFAPEADPRWTLHVDGSLNLKGSRASIILEGLEQVVLEHSLKFDFKTSNNQADYEALLPGLDFGLKVNTFQIVCHSDS</sequence>
<organism evidence="3 4">
    <name type="scientific">Mucuna pruriens</name>
    <name type="common">Velvet bean</name>
    <name type="synonym">Dolichos pruriens</name>
    <dbReference type="NCBI Taxonomy" id="157652"/>
    <lineage>
        <taxon>Eukaryota</taxon>
        <taxon>Viridiplantae</taxon>
        <taxon>Streptophyta</taxon>
        <taxon>Embryophyta</taxon>
        <taxon>Tracheophyta</taxon>
        <taxon>Spermatophyta</taxon>
        <taxon>Magnoliopsida</taxon>
        <taxon>eudicotyledons</taxon>
        <taxon>Gunneridae</taxon>
        <taxon>Pentapetalae</taxon>
        <taxon>rosids</taxon>
        <taxon>fabids</taxon>
        <taxon>Fabales</taxon>
        <taxon>Fabaceae</taxon>
        <taxon>Papilionoideae</taxon>
        <taxon>50 kb inversion clade</taxon>
        <taxon>NPAAA clade</taxon>
        <taxon>indigoferoid/millettioid clade</taxon>
        <taxon>Phaseoleae</taxon>
        <taxon>Mucuna</taxon>
    </lineage>
</organism>
<dbReference type="Gene3D" id="3.30.420.10">
    <property type="entry name" value="Ribonuclease H-like superfamily/Ribonuclease H"/>
    <property type="match status" value="1"/>
</dbReference>
<name>A0A371HX91_MUCPR</name>
<dbReference type="AlphaFoldDB" id="A0A371HX91"/>
<dbReference type="GO" id="GO:0004523">
    <property type="term" value="F:RNA-DNA hybrid ribonuclease activity"/>
    <property type="evidence" value="ECO:0007669"/>
    <property type="project" value="InterPro"/>
</dbReference>
<gene>
    <name evidence="3" type="ORF">CR513_08531</name>
</gene>
<accession>A0A371HX91</accession>
<dbReference type="PANTHER" id="PTHR48475:SF2">
    <property type="entry name" value="RIBONUCLEASE H"/>
    <property type="match status" value="1"/>
</dbReference>
<dbReference type="Proteomes" id="UP000257109">
    <property type="component" value="Unassembled WGS sequence"/>
</dbReference>
<feature type="non-terminal residue" evidence="3">
    <location>
        <position position="1"/>
    </location>
</feature>
<protein>
    <recommendedName>
        <fullName evidence="2">RNase H type-1 domain-containing protein</fullName>
    </recommendedName>
</protein>
<keyword evidence="4" id="KW-1185">Reference proteome</keyword>